<accession>A0A078IVK3</accession>
<keyword evidence="3" id="KW-1185">Reference proteome</keyword>
<dbReference type="EMBL" id="HG994356">
    <property type="protein sequence ID" value="CAF2136973.1"/>
    <property type="molecule type" value="Genomic_DNA"/>
</dbReference>
<protein>
    <submittedName>
        <fullName evidence="1">(rape) hypothetical protein</fullName>
    </submittedName>
    <submittedName>
        <fullName evidence="2">BnaA02g06980D protein</fullName>
    </submittedName>
</protein>
<dbReference type="Proteomes" id="UP001295469">
    <property type="component" value="Chromosome A02"/>
</dbReference>
<name>A0A078IVK3_BRANA</name>
<proteinExistence type="predicted"/>
<evidence type="ECO:0000313" key="2">
    <source>
        <dbReference type="EMBL" id="CDY53454.1"/>
    </source>
</evidence>
<dbReference type="Gramene" id="CDY53454">
    <property type="protein sequence ID" value="CDY53454"/>
    <property type="gene ID" value="GSBRNA2T00010717001"/>
</dbReference>
<reference evidence="2 3" key="1">
    <citation type="journal article" date="2014" name="Science">
        <title>Plant genetics. Early allopolyploid evolution in the post-Neolithic Brassica napus oilseed genome.</title>
        <authorList>
            <person name="Chalhoub B."/>
            <person name="Denoeud F."/>
            <person name="Liu S."/>
            <person name="Parkin I.A."/>
            <person name="Tang H."/>
            <person name="Wang X."/>
            <person name="Chiquet J."/>
            <person name="Belcram H."/>
            <person name="Tong C."/>
            <person name="Samans B."/>
            <person name="Correa M."/>
            <person name="Da Silva C."/>
            <person name="Just J."/>
            <person name="Falentin C."/>
            <person name="Koh C.S."/>
            <person name="Le Clainche I."/>
            <person name="Bernard M."/>
            <person name="Bento P."/>
            <person name="Noel B."/>
            <person name="Labadie K."/>
            <person name="Alberti A."/>
            <person name="Charles M."/>
            <person name="Arnaud D."/>
            <person name="Guo H."/>
            <person name="Daviaud C."/>
            <person name="Alamery S."/>
            <person name="Jabbari K."/>
            <person name="Zhao M."/>
            <person name="Edger P.P."/>
            <person name="Chelaifa H."/>
            <person name="Tack D."/>
            <person name="Lassalle G."/>
            <person name="Mestiri I."/>
            <person name="Schnel N."/>
            <person name="Le Paslier M.C."/>
            <person name="Fan G."/>
            <person name="Renault V."/>
            <person name="Bayer P.E."/>
            <person name="Golicz A.A."/>
            <person name="Manoli S."/>
            <person name="Lee T.H."/>
            <person name="Thi V.H."/>
            <person name="Chalabi S."/>
            <person name="Hu Q."/>
            <person name="Fan C."/>
            <person name="Tollenaere R."/>
            <person name="Lu Y."/>
            <person name="Battail C."/>
            <person name="Shen J."/>
            <person name="Sidebottom C.H."/>
            <person name="Wang X."/>
            <person name="Canaguier A."/>
            <person name="Chauveau A."/>
            <person name="Berard A."/>
            <person name="Deniot G."/>
            <person name="Guan M."/>
            <person name="Liu Z."/>
            <person name="Sun F."/>
            <person name="Lim Y.P."/>
            <person name="Lyons E."/>
            <person name="Town C.D."/>
            <person name="Bancroft I."/>
            <person name="Wang X."/>
            <person name="Meng J."/>
            <person name="Ma J."/>
            <person name="Pires J.C."/>
            <person name="King G.J."/>
            <person name="Brunel D."/>
            <person name="Delourme R."/>
            <person name="Renard M."/>
            <person name="Aury J.M."/>
            <person name="Adams K.L."/>
            <person name="Batley J."/>
            <person name="Snowdon R.J."/>
            <person name="Tost J."/>
            <person name="Edwards D."/>
            <person name="Zhou Y."/>
            <person name="Hua W."/>
            <person name="Sharpe A.G."/>
            <person name="Paterson A.H."/>
            <person name="Guan C."/>
            <person name="Wincker P."/>
        </authorList>
    </citation>
    <scope>NUCLEOTIDE SEQUENCE [LARGE SCALE GENOMIC DNA]</scope>
    <source>
        <strain evidence="3">cv. Darmor-bzh</strain>
    </source>
</reference>
<dbReference type="AlphaFoldDB" id="A0A078IVK3"/>
<dbReference type="Proteomes" id="UP000028999">
    <property type="component" value="Unassembled WGS sequence"/>
</dbReference>
<dbReference type="OMA" id="LQHICFA"/>
<dbReference type="EMBL" id="LK033204">
    <property type="protein sequence ID" value="CDY53454.1"/>
    <property type="molecule type" value="Genomic_DNA"/>
</dbReference>
<reference evidence="2" key="2">
    <citation type="submission" date="2014-06" db="EMBL/GenBank/DDBJ databases">
        <authorList>
            <person name="Genoscope - CEA"/>
        </authorList>
    </citation>
    <scope>NUCLEOTIDE SEQUENCE</scope>
</reference>
<evidence type="ECO:0000313" key="1">
    <source>
        <dbReference type="EMBL" id="CAF2136973.1"/>
    </source>
</evidence>
<reference evidence="1" key="3">
    <citation type="submission" date="2021-01" db="EMBL/GenBank/DDBJ databases">
        <authorList>
            <consortium name="Genoscope - CEA"/>
            <person name="William W."/>
        </authorList>
    </citation>
    <scope>NUCLEOTIDE SEQUENCE</scope>
</reference>
<dbReference type="PaxDb" id="3708-A0A078IVK3"/>
<organism evidence="2 3">
    <name type="scientific">Brassica napus</name>
    <name type="common">Rape</name>
    <dbReference type="NCBI Taxonomy" id="3708"/>
    <lineage>
        <taxon>Eukaryota</taxon>
        <taxon>Viridiplantae</taxon>
        <taxon>Streptophyta</taxon>
        <taxon>Embryophyta</taxon>
        <taxon>Tracheophyta</taxon>
        <taxon>Spermatophyta</taxon>
        <taxon>Magnoliopsida</taxon>
        <taxon>eudicotyledons</taxon>
        <taxon>Gunneridae</taxon>
        <taxon>Pentapetalae</taxon>
        <taxon>rosids</taxon>
        <taxon>malvids</taxon>
        <taxon>Brassicales</taxon>
        <taxon>Brassicaceae</taxon>
        <taxon>Brassiceae</taxon>
        <taxon>Brassica</taxon>
    </lineage>
</organism>
<evidence type="ECO:0000313" key="3">
    <source>
        <dbReference type="Proteomes" id="UP000028999"/>
    </source>
</evidence>
<sequence length="117" mass="13532">MLNALQHICFAAPVAVEEKNTSPPRETMIIEKDEQVEGMDIEEEEDWIEDLMGIYASKGLEAVLTVIIYSKDQKPPPVPCEEHIYTDRLDEEWTQELTRDKGQLAYNVQQMDQDYIS</sequence>
<gene>
    <name evidence="2" type="primary">BnaA02g06980D</name>
    <name evidence="1" type="ORF">DARMORV10_A02P07030.1</name>
    <name evidence="2" type="ORF">GSBRNA2T00010717001</name>
</gene>